<reference evidence="1 2" key="1">
    <citation type="submission" date="2013-12" db="EMBL/GenBank/DDBJ databases">
        <title>Draft genome of the parsitic nematode Ancylostoma duodenale.</title>
        <authorList>
            <person name="Mitreva M."/>
        </authorList>
    </citation>
    <scope>NUCLEOTIDE SEQUENCE [LARGE SCALE GENOMIC DNA]</scope>
    <source>
        <strain evidence="1 2">Zhejiang</strain>
    </source>
</reference>
<dbReference type="InterPro" id="IPR036872">
    <property type="entry name" value="CH_dom_sf"/>
</dbReference>
<dbReference type="SUPFAM" id="SSF47576">
    <property type="entry name" value="Calponin-homology domain, CH-domain"/>
    <property type="match status" value="1"/>
</dbReference>
<evidence type="ECO:0000313" key="2">
    <source>
        <dbReference type="Proteomes" id="UP000054047"/>
    </source>
</evidence>
<sequence>MAVTFYTSCKLEPMRARGYDATLLVWAVEGCLAAVKKLDKNKIGNAGCKVDDLFVDLRDGFSLITLLEVLTGERLLADYNTV</sequence>
<dbReference type="Proteomes" id="UP000054047">
    <property type="component" value="Unassembled WGS sequence"/>
</dbReference>
<evidence type="ECO:0008006" key="3">
    <source>
        <dbReference type="Google" id="ProtNLM"/>
    </source>
</evidence>
<dbReference type="EMBL" id="KN726255">
    <property type="protein sequence ID" value="KIH68934.1"/>
    <property type="molecule type" value="Genomic_DNA"/>
</dbReference>
<proteinExistence type="predicted"/>
<keyword evidence="2" id="KW-1185">Reference proteome</keyword>
<evidence type="ECO:0000313" key="1">
    <source>
        <dbReference type="EMBL" id="KIH68934.1"/>
    </source>
</evidence>
<protein>
    <recommendedName>
        <fullName evidence="3">Calponin-homology (CH) domain-containing protein</fullName>
    </recommendedName>
</protein>
<gene>
    <name evidence="1" type="ORF">ANCDUO_00729</name>
</gene>
<accession>A0A0C2HBB8</accession>
<organism evidence="1 2">
    <name type="scientific">Ancylostoma duodenale</name>
    <dbReference type="NCBI Taxonomy" id="51022"/>
    <lineage>
        <taxon>Eukaryota</taxon>
        <taxon>Metazoa</taxon>
        <taxon>Ecdysozoa</taxon>
        <taxon>Nematoda</taxon>
        <taxon>Chromadorea</taxon>
        <taxon>Rhabditida</taxon>
        <taxon>Rhabditina</taxon>
        <taxon>Rhabditomorpha</taxon>
        <taxon>Strongyloidea</taxon>
        <taxon>Ancylostomatidae</taxon>
        <taxon>Ancylostomatinae</taxon>
        <taxon>Ancylostoma</taxon>
    </lineage>
</organism>
<dbReference type="AlphaFoldDB" id="A0A0C2HBB8"/>
<name>A0A0C2HBB8_9BILA</name>
<dbReference type="Gene3D" id="1.10.418.10">
    <property type="entry name" value="Calponin-like domain"/>
    <property type="match status" value="1"/>
</dbReference>